<evidence type="ECO:0000256" key="6">
    <source>
        <dbReference type="SAM" id="SignalP"/>
    </source>
</evidence>
<gene>
    <name evidence="8" type="ORF">J2W48_001553</name>
</gene>
<dbReference type="Pfam" id="PF03534">
    <property type="entry name" value="SpvB"/>
    <property type="match status" value="1"/>
</dbReference>
<dbReference type="InterPro" id="IPR031325">
    <property type="entry name" value="RHS_repeat"/>
</dbReference>
<evidence type="ECO:0000256" key="1">
    <source>
        <dbReference type="ARBA" id="ARBA00004613"/>
    </source>
</evidence>
<dbReference type="Gene3D" id="2.130.10.130">
    <property type="entry name" value="Integrin alpha, N-terminal"/>
    <property type="match status" value="1"/>
</dbReference>
<dbReference type="InterPro" id="IPR022385">
    <property type="entry name" value="Rhs_assc_core"/>
</dbReference>
<dbReference type="NCBIfam" id="TIGR01643">
    <property type="entry name" value="YD_repeat_2x"/>
    <property type="match status" value="3"/>
</dbReference>
<evidence type="ECO:0000259" key="7">
    <source>
        <dbReference type="Pfam" id="PF25023"/>
    </source>
</evidence>
<dbReference type="Pfam" id="PF25023">
    <property type="entry name" value="TEN_YD-shell"/>
    <property type="match status" value="1"/>
</dbReference>
<reference evidence="8 9" key="1">
    <citation type="submission" date="2023-07" db="EMBL/GenBank/DDBJ databases">
        <title>Sorghum-associated microbial communities from plants grown in Nebraska, USA.</title>
        <authorList>
            <person name="Schachtman D."/>
        </authorList>
    </citation>
    <scope>NUCLEOTIDE SEQUENCE [LARGE SCALE GENOMIC DNA]</scope>
    <source>
        <strain evidence="8 9">4129</strain>
    </source>
</reference>
<dbReference type="InterPro" id="IPR056823">
    <property type="entry name" value="TEN-like_YD-shell"/>
</dbReference>
<keyword evidence="4" id="KW-0677">Repeat</keyword>
<dbReference type="InterPro" id="IPR006530">
    <property type="entry name" value="YD"/>
</dbReference>
<dbReference type="InterPro" id="IPR028994">
    <property type="entry name" value="Integrin_alpha_N"/>
</dbReference>
<name>A0ABU1Y5W2_9FLAO</name>
<dbReference type="PANTHER" id="PTHR32305:SF15">
    <property type="entry name" value="PROTEIN RHSA-RELATED"/>
    <property type="match status" value="1"/>
</dbReference>
<feature type="domain" description="Teneurin-like YD-shell" evidence="7">
    <location>
        <begin position="1757"/>
        <end position="1866"/>
    </location>
</feature>
<dbReference type="EMBL" id="JAVDWQ010000004">
    <property type="protein sequence ID" value="MDR7209615.1"/>
    <property type="molecule type" value="Genomic_DNA"/>
</dbReference>
<protein>
    <submittedName>
        <fullName evidence="8">RHS repeat-associated protein</fullName>
    </submittedName>
</protein>
<dbReference type="Proteomes" id="UP001269081">
    <property type="component" value="Unassembled WGS sequence"/>
</dbReference>
<feature type="signal peptide" evidence="6">
    <location>
        <begin position="1"/>
        <end position="19"/>
    </location>
</feature>
<evidence type="ECO:0000256" key="3">
    <source>
        <dbReference type="ARBA" id="ARBA00022729"/>
    </source>
</evidence>
<dbReference type="SUPFAM" id="SSF69318">
    <property type="entry name" value="Integrin alpha N-terminal domain"/>
    <property type="match status" value="1"/>
</dbReference>
<accession>A0ABU1Y5W2</accession>
<dbReference type="Gene3D" id="2.180.10.10">
    <property type="entry name" value="RHS repeat-associated core"/>
    <property type="match status" value="2"/>
</dbReference>
<keyword evidence="3 6" id="KW-0732">Signal</keyword>
<comment type="subcellular location">
    <subcellularLocation>
        <location evidence="1">Secreted</location>
    </subcellularLocation>
</comment>
<organism evidence="8 9">
    <name type="scientific">Flavobacterium piscis</name>
    <dbReference type="NCBI Taxonomy" id="1114874"/>
    <lineage>
        <taxon>Bacteria</taxon>
        <taxon>Pseudomonadati</taxon>
        <taxon>Bacteroidota</taxon>
        <taxon>Flavobacteriia</taxon>
        <taxon>Flavobacteriales</taxon>
        <taxon>Flavobacteriaceae</taxon>
        <taxon>Flavobacterium</taxon>
    </lineage>
</organism>
<dbReference type="Pfam" id="PF05593">
    <property type="entry name" value="RHS_repeat"/>
    <property type="match status" value="1"/>
</dbReference>
<dbReference type="PANTHER" id="PTHR32305">
    <property type="match status" value="1"/>
</dbReference>
<proteinExistence type="predicted"/>
<evidence type="ECO:0000313" key="9">
    <source>
        <dbReference type="Proteomes" id="UP001269081"/>
    </source>
</evidence>
<keyword evidence="5" id="KW-0843">Virulence</keyword>
<evidence type="ECO:0000256" key="2">
    <source>
        <dbReference type="ARBA" id="ARBA00022525"/>
    </source>
</evidence>
<evidence type="ECO:0000256" key="5">
    <source>
        <dbReference type="ARBA" id="ARBA00023026"/>
    </source>
</evidence>
<dbReference type="RefSeq" id="WP_310280023.1">
    <property type="nucleotide sequence ID" value="NZ_JAVDWQ010000004.1"/>
</dbReference>
<evidence type="ECO:0000256" key="4">
    <source>
        <dbReference type="ARBA" id="ARBA00022737"/>
    </source>
</evidence>
<comment type="caution">
    <text evidence="8">The sequence shown here is derived from an EMBL/GenBank/DDBJ whole genome shotgun (WGS) entry which is preliminary data.</text>
</comment>
<dbReference type="InterPro" id="IPR013517">
    <property type="entry name" value="FG-GAP"/>
</dbReference>
<dbReference type="NCBIfam" id="TIGR03696">
    <property type="entry name" value="Rhs_assc_core"/>
    <property type="match status" value="1"/>
</dbReference>
<evidence type="ECO:0000313" key="8">
    <source>
        <dbReference type="EMBL" id="MDR7209615.1"/>
    </source>
</evidence>
<dbReference type="InterPro" id="IPR050708">
    <property type="entry name" value="T6SS_VgrG/RHS"/>
</dbReference>
<dbReference type="InterPro" id="IPR003284">
    <property type="entry name" value="Sal_SpvB"/>
</dbReference>
<dbReference type="Pfam" id="PF13517">
    <property type="entry name" value="FG-GAP_3"/>
    <property type="match status" value="2"/>
</dbReference>
<sequence length="2097" mass="229904">MKQFYYIFFLLGFSFYINAQTPTGNSAEVGITEGQLSVSLSGAASYNIPIMVPPGINGTVPQVSLVYSSQGANGLAGYGWNIAGLSAIRRIPSTKFHDGEIDAVDLDNLDRFALDGQRLILTSGTSGADGSTYVTENFSNVKISIMPNFSGYPAGSFFVTYPDGSKAVYSTRSGTTWGITYWEDPQGVRISYTYNDTNNSLSIASINYGSLGTTTPINKIQFNYNTANQPQESYEAGYRILQDKILNNITVTSNNIGFRSYQLAYNTNSVGYQRLTSITEKSGDNTKSYNPTVFSYEDTPDSISYAGNNTSLNLGSDGSSYQTVSGDFSDDEKMEFIVYPTTGTGSKAKYWLFSNVSSGGYTSISNEQNVGAFETIFPTTWLSSGNHLMPKQGWTIAKKTDTNYTFTIYSFSGSQTILTQYNRVVNFPISCSNKIIPKMILPGDFNGDGLTDVMAIDNGCSSKKVYFVDLKRDNTSNFLTYSGELSATIITGTKVEVADVNGDGKSDIMVFEVGKVSCYALNNTNQLVLLWYYSDTNILKNSMETIVLGDYNGDGKMDFIIPSATNSTTWYKYSSTGIGFIKTTQTYAGIPFLTNQPGNIYRYFASDYNKDGKADLILNNIFRNSANTLGTLTISCYKNIGGIFSSSYSVSSTSTQQADINLSILPIYTFADKAIAPKDKPYNSTLEIAFLSNSKIFYFNSTKDNTKDQLLKSIRTGNGVMKSITYRPLNASSFGTYGPIYNSSLSESYPNSNMESASSMQVVSMLENQSAAGYKKQVYSYYDGVSNVEGLGFLGFKATARTNWFNNNNDIISTVSKFDPNLRGANTESFTVLGYYAASAAAAPGNFISKTKSGYASALSPAKVFNLKTTSSQQYNGLENTSTETSSIVYDDYNNPTQSTILVKEGGTTKQTTINNVTYAAPTNFPNVVGRPVNKTQSVTVSGDTMTSEEQYAYNTAGLLTQIKKKGHNTNFITEDNVYDTFGNITKKTITATGLTPRVTSYVYDTSGRFLTQSTNVEGLKTEFNYNTNGTLKFENKQTELNSWSNAIKTSYEYDPWFKKTKITDYLGKSNTYSYTRSNEKSKITVTGDDGSYSEELYDDVGRKITASAKDLNGNISSVSYLYDIYDRNYRVSEPYSGGSPTQWNEIKYDAYGRPTQNISFTGKTTTISYSGLTTTVSEGAKTKVTTRNAIGNVVSITDTPGGTITYTYFANGNLKSSNYDGTATTIEQDGWGRKTKLTDPSSGTYTYTYNDFGEVLTETSPNGTTSYTLDAVGKLTQKTITGTNTNSTTTYTYNSTTKLPTSSTFVNASDNNATTTTAYTYDATKRLVSSVETTPYATFTKQLTYDAFGRVNTETSTAGAAGKTSSKTIQYTYKNGSHWQLKDNTSQQVLWQTNLTNARGQLLIAELGNGIVINNTYDSFGFATQFKHDKTGSNFTNVMTLNTVFDPQKGNLSSRTNSLFNHTENFEYDNQDRLTTIITASPFLHETDKDNNITGYETEGGATTSYSGGALVTQATAAGATLKKTLLTGAAIGDKISINLTAYRVGGSDTFKIYIQEVGAGSALYFKKELASGTNTFEHTVTQYGTIILRIVKVNTTANNVFVTTALTVSKISQTAQAYDDRGRITQNELGTYNYTNTNKAYQNTSVTVTPEALTYYQAKPLQTISYNAFKSPVEITEQNGPDRISFTYNDNNNRSTMFYGNTNTDKTLRLNRKYYSADGSMEIKVNIQTGVAEFVTYIGGNGYTAPIVLKSNGSTQNYLYLHRDYQGSILAITDAAGAVVEKRLFDAWGAIIKVQNGAGTILNGLTVLDRGYTGHEHLQSVGLIHMNGRLYDPKLHRFLQTDNYVQDPTNTQNYNSYGYVLNNPLKYTDPSGWLTQEEEKLEAQRAAERLGEMSRSMADWYAQNPDTGADGSSPGFFGRLFRVIGSALGITTPGNVTIFSLPATTSSPDGNLPIHQQLNREVGCTQEVMESIIEYKYGTVLNLDKSSGADFRELSKTDALSSFNLDVSEVRNNAFRIGAEMRDGNPSAITYDDNGTMHTVGINTITVTARLNSQGEIVRYQTSIQVMNPQNSTYQPLSMSDFNASSTTIRTIKFN</sequence>
<keyword evidence="9" id="KW-1185">Reference proteome</keyword>
<keyword evidence="2" id="KW-0964">Secreted</keyword>
<feature type="chain" id="PRO_5046039319" evidence="6">
    <location>
        <begin position="20"/>
        <end position="2097"/>
    </location>
</feature>